<feature type="transmembrane region" description="Helical" evidence="7">
    <location>
        <begin position="295"/>
        <end position="321"/>
    </location>
</feature>
<organism evidence="9 10">
    <name type="scientific">Schumannella soli</name>
    <dbReference type="NCBI Taxonomy" id="2590779"/>
    <lineage>
        <taxon>Bacteria</taxon>
        <taxon>Bacillati</taxon>
        <taxon>Actinomycetota</taxon>
        <taxon>Actinomycetes</taxon>
        <taxon>Micrococcales</taxon>
        <taxon>Microbacteriaceae</taxon>
        <taxon>Schumannella</taxon>
    </lineage>
</organism>
<evidence type="ECO:0000256" key="3">
    <source>
        <dbReference type="ARBA" id="ARBA00022475"/>
    </source>
</evidence>
<name>A0A506XSS9_9MICO</name>
<dbReference type="Proteomes" id="UP000316252">
    <property type="component" value="Unassembled WGS sequence"/>
</dbReference>
<dbReference type="GO" id="GO:0005886">
    <property type="term" value="C:plasma membrane"/>
    <property type="evidence" value="ECO:0007669"/>
    <property type="project" value="UniProtKB-SubCell"/>
</dbReference>
<dbReference type="GO" id="GO:0055085">
    <property type="term" value="P:transmembrane transport"/>
    <property type="evidence" value="ECO:0007669"/>
    <property type="project" value="InterPro"/>
</dbReference>
<keyword evidence="5 7" id="KW-1133">Transmembrane helix</keyword>
<evidence type="ECO:0000256" key="2">
    <source>
        <dbReference type="ARBA" id="ARBA00022448"/>
    </source>
</evidence>
<keyword evidence="2 7" id="KW-0813">Transport</keyword>
<dbReference type="Gene3D" id="1.10.3720.10">
    <property type="entry name" value="MetI-like"/>
    <property type="match status" value="1"/>
</dbReference>
<feature type="transmembrane region" description="Helical" evidence="7">
    <location>
        <begin position="256"/>
        <end position="275"/>
    </location>
</feature>
<dbReference type="EMBL" id="VHQG01000002">
    <property type="protein sequence ID" value="TPW75824.1"/>
    <property type="molecule type" value="Genomic_DNA"/>
</dbReference>
<dbReference type="PANTHER" id="PTHR30465">
    <property type="entry name" value="INNER MEMBRANE ABC TRANSPORTER"/>
    <property type="match status" value="1"/>
</dbReference>
<accession>A0A506XSS9</accession>
<sequence>MAGFLLKRLLNYLALTSVATVLGYLLVSSTLDPIARFLGRNPPIPQASIDTTLSRLGVNPDTPLLARLGNWIVNLVTTGSLGTSTRGTEVTADIFARSGTSLRLLIIGTILGAIIGIAIGVWGAVRQYKAPDQITTYASFVVLATPVFVLAVLLMITATAINRTTDSQIFNFTGEYTPGLSGGFFTLLGDRIVHLLLPTISLTVFAVASYSRYQRSAMLDVMSADYIRTARSKGRTRGSAMIRHGVRVALIPMSTFFAYSFGLVLTGASVTELAFSWHGMGEYLITSIRNNDINAAAGTILFTSILVLISGTLADFLYAALDPRVRV</sequence>
<dbReference type="CDD" id="cd06261">
    <property type="entry name" value="TM_PBP2"/>
    <property type="match status" value="1"/>
</dbReference>
<protein>
    <submittedName>
        <fullName evidence="9">ABC transporter permease</fullName>
    </submittedName>
</protein>
<dbReference type="Pfam" id="PF00528">
    <property type="entry name" value="BPD_transp_1"/>
    <property type="match status" value="1"/>
</dbReference>
<dbReference type="AlphaFoldDB" id="A0A506XSS9"/>
<keyword evidence="6 7" id="KW-0472">Membrane</keyword>
<keyword evidence="4 7" id="KW-0812">Transmembrane</keyword>
<dbReference type="SUPFAM" id="SSF161098">
    <property type="entry name" value="MetI-like"/>
    <property type="match status" value="1"/>
</dbReference>
<dbReference type="InterPro" id="IPR035906">
    <property type="entry name" value="MetI-like_sf"/>
</dbReference>
<dbReference type="PANTHER" id="PTHR30465:SF0">
    <property type="entry name" value="OLIGOPEPTIDE TRANSPORT SYSTEM PERMEASE PROTEIN APPB"/>
    <property type="match status" value="1"/>
</dbReference>
<feature type="transmembrane region" description="Helical" evidence="7">
    <location>
        <begin position="104"/>
        <end position="125"/>
    </location>
</feature>
<feature type="transmembrane region" description="Helical" evidence="7">
    <location>
        <begin position="9"/>
        <end position="27"/>
    </location>
</feature>
<evidence type="ECO:0000313" key="10">
    <source>
        <dbReference type="Proteomes" id="UP000316252"/>
    </source>
</evidence>
<evidence type="ECO:0000256" key="5">
    <source>
        <dbReference type="ARBA" id="ARBA00022989"/>
    </source>
</evidence>
<evidence type="ECO:0000256" key="6">
    <source>
        <dbReference type="ARBA" id="ARBA00023136"/>
    </source>
</evidence>
<keyword evidence="3" id="KW-1003">Cell membrane</keyword>
<feature type="domain" description="ABC transmembrane type-1" evidence="8">
    <location>
        <begin position="98"/>
        <end position="318"/>
    </location>
</feature>
<comment type="subcellular location">
    <subcellularLocation>
        <location evidence="1 7">Cell membrane</location>
        <topology evidence="1 7">Multi-pass membrane protein</topology>
    </subcellularLocation>
</comment>
<evidence type="ECO:0000313" key="9">
    <source>
        <dbReference type="EMBL" id="TPW75824.1"/>
    </source>
</evidence>
<comment type="similarity">
    <text evidence="7">Belongs to the binding-protein-dependent transport system permease family.</text>
</comment>
<dbReference type="PROSITE" id="PS50928">
    <property type="entry name" value="ABC_TM1"/>
    <property type="match status" value="1"/>
</dbReference>
<evidence type="ECO:0000256" key="1">
    <source>
        <dbReference type="ARBA" id="ARBA00004651"/>
    </source>
</evidence>
<dbReference type="RefSeq" id="WP_141163184.1">
    <property type="nucleotide sequence ID" value="NZ_VHQG01000002.1"/>
</dbReference>
<feature type="transmembrane region" description="Helical" evidence="7">
    <location>
        <begin position="192"/>
        <end position="210"/>
    </location>
</feature>
<gene>
    <name evidence="9" type="ORF">FJ657_08155</name>
</gene>
<dbReference type="InterPro" id="IPR000515">
    <property type="entry name" value="MetI-like"/>
</dbReference>
<evidence type="ECO:0000256" key="4">
    <source>
        <dbReference type="ARBA" id="ARBA00022692"/>
    </source>
</evidence>
<keyword evidence="10" id="KW-1185">Reference proteome</keyword>
<reference evidence="9 10" key="1">
    <citation type="submission" date="2019-06" db="EMBL/GenBank/DDBJ databases">
        <authorList>
            <person name="Li F."/>
        </authorList>
    </citation>
    <scope>NUCLEOTIDE SEQUENCE [LARGE SCALE GENOMIC DNA]</scope>
    <source>
        <strain evidence="9 10">10F1D-1</strain>
    </source>
</reference>
<dbReference type="OrthoDB" id="147639at2"/>
<proteinExistence type="inferred from homology"/>
<evidence type="ECO:0000259" key="8">
    <source>
        <dbReference type="PROSITE" id="PS50928"/>
    </source>
</evidence>
<comment type="caution">
    <text evidence="9">The sequence shown here is derived from an EMBL/GenBank/DDBJ whole genome shotgun (WGS) entry which is preliminary data.</text>
</comment>
<feature type="transmembrane region" description="Helical" evidence="7">
    <location>
        <begin position="137"/>
        <end position="161"/>
    </location>
</feature>
<evidence type="ECO:0000256" key="7">
    <source>
        <dbReference type="RuleBase" id="RU363032"/>
    </source>
</evidence>